<dbReference type="Proteomes" id="UP000499080">
    <property type="component" value="Unassembled WGS sequence"/>
</dbReference>
<name>A0A4Y2IZX3_ARAVE</name>
<evidence type="ECO:0000313" key="1">
    <source>
        <dbReference type="EMBL" id="GBM83220.1"/>
    </source>
</evidence>
<gene>
    <name evidence="1" type="ORF">AVEN_265609_1</name>
</gene>
<protein>
    <submittedName>
        <fullName evidence="1">Uncharacterized protein</fullName>
    </submittedName>
</protein>
<proteinExistence type="predicted"/>
<dbReference type="AlphaFoldDB" id="A0A4Y2IZX3"/>
<organism evidence="1 2">
    <name type="scientific">Araneus ventricosus</name>
    <name type="common">Orbweaver spider</name>
    <name type="synonym">Epeira ventricosa</name>
    <dbReference type="NCBI Taxonomy" id="182803"/>
    <lineage>
        <taxon>Eukaryota</taxon>
        <taxon>Metazoa</taxon>
        <taxon>Ecdysozoa</taxon>
        <taxon>Arthropoda</taxon>
        <taxon>Chelicerata</taxon>
        <taxon>Arachnida</taxon>
        <taxon>Araneae</taxon>
        <taxon>Araneomorphae</taxon>
        <taxon>Entelegynae</taxon>
        <taxon>Araneoidea</taxon>
        <taxon>Araneidae</taxon>
        <taxon>Araneus</taxon>
    </lineage>
</organism>
<accession>A0A4Y2IZX3</accession>
<reference evidence="1 2" key="1">
    <citation type="journal article" date="2019" name="Sci. Rep.">
        <title>Orb-weaving spider Araneus ventricosus genome elucidates the spidroin gene catalogue.</title>
        <authorList>
            <person name="Kono N."/>
            <person name="Nakamura H."/>
            <person name="Ohtoshi R."/>
            <person name="Moran D.A.P."/>
            <person name="Shinohara A."/>
            <person name="Yoshida Y."/>
            <person name="Fujiwara M."/>
            <person name="Mori M."/>
            <person name="Tomita M."/>
            <person name="Arakawa K."/>
        </authorList>
    </citation>
    <scope>NUCLEOTIDE SEQUENCE [LARGE SCALE GENOMIC DNA]</scope>
</reference>
<comment type="caution">
    <text evidence="1">The sequence shown here is derived from an EMBL/GenBank/DDBJ whole genome shotgun (WGS) entry which is preliminary data.</text>
</comment>
<sequence>MQKPLVSAVVRIRHKIPPALAVVNLCIYISNHLPLQSDQPKPSPCRVVKLWKYSTLCLCRVANLCLINHPPLWFDHLIQWINISTFPPLRNDHRSIHPPQR</sequence>
<keyword evidence="2" id="KW-1185">Reference proteome</keyword>
<dbReference type="EMBL" id="BGPR01003063">
    <property type="protein sequence ID" value="GBM83220.1"/>
    <property type="molecule type" value="Genomic_DNA"/>
</dbReference>
<evidence type="ECO:0000313" key="2">
    <source>
        <dbReference type="Proteomes" id="UP000499080"/>
    </source>
</evidence>